<dbReference type="PROSITE" id="PS50977">
    <property type="entry name" value="HTH_TETR_2"/>
    <property type="match status" value="1"/>
</dbReference>
<dbReference type="Pfam" id="PF17940">
    <property type="entry name" value="TetR_C_31"/>
    <property type="match status" value="1"/>
</dbReference>
<keyword evidence="7" id="KW-1185">Reference proteome</keyword>
<dbReference type="SUPFAM" id="SSF46689">
    <property type="entry name" value="Homeodomain-like"/>
    <property type="match status" value="1"/>
</dbReference>
<evidence type="ECO:0000256" key="1">
    <source>
        <dbReference type="ARBA" id="ARBA00023015"/>
    </source>
</evidence>
<feature type="DNA-binding region" description="H-T-H motif" evidence="4">
    <location>
        <begin position="28"/>
        <end position="47"/>
    </location>
</feature>
<dbReference type="AlphaFoldDB" id="A0A849C6S7"/>
<dbReference type="PANTHER" id="PTHR47506">
    <property type="entry name" value="TRANSCRIPTIONAL REGULATORY PROTEIN"/>
    <property type="match status" value="1"/>
</dbReference>
<dbReference type="GO" id="GO:0003677">
    <property type="term" value="F:DNA binding"/>
    <property type="evidence" value="ECO:0007669"/>
    <property type="project" value="UniProtKB-UniRule"/>
</dbReference>
<organism evidence="6 7">
    <name type="scientific">Nocardia uniformis</name>
    <dbReference type="NCBI Taxonomy" id="53432"/>
    <lineage>
        <taxon>Bacteria</taxon>
        <taxon>Bacillati</taxon>
        <taxon>Actinomycetota</taxon>
        <taxon>Actinomycetes</taxon>
        <taxon>Mycobacteriales</taxon>
        <taxon>Nocardiaceae</taxon>
        <taxon>Nocardia</taxon>
    </lineage>
</organism>
<dbReference type="Gene3D" id="1.10.357.10">
    <property type="entry name" value="Tetracycline Repressor, domain 2"/>
    <property type="match status" value="1"/>
</dbReference>
<evidence type="ECO:0000256" key="2">
    <source>
        <dbReference type="ARBA" id="ARBA00023125"/>
    </source>
</evidence>
<keyword evidence="1" id="KW-0805">Transcription regulation</keyword>
<accession>A0A849C6S7</accession>
<protein>
    <submittedName>
        <fullName evidence="6">TetR family transcriptional regulator</fullName>
    </submittedName>
</protein>
<dbReference type="EMBL" id="JABELX010000010">
    <property type="protein sequence ID" value="NNH73468.1"/>
    <property type="molecule type" value="Genomic_DNA"/>
</dbReference>
<proteinExistence type="predicted"/>
<feature type="domain" description="HTH tetR-type" evidence="5">
    <location>
        <begin position="5"/>
        <end position="65"/>
    </location>
</feature>
<name>A0A849C6S7_9NOCA</name>
<keyword evidence="2 4" id="KW-0238">DNA-binding</keyword>
<dbReference type="InterPro" id="IPR009057">
    <property type="entry name" value="Homeodomain-like_sf"/>
</dbReference>
<dbReference type="RefSeq" id="WP_067517449.1">
    <property type="nucleotide sequence ID" value="NZ_JABELX010000010.1"/>
</dbReference>
<dbReference type="InterPro" id="IPR041583">
    <property type="entry name" value="TetR_C_31"/>
</dbReference>
<evidence type="ECO:0000259" key="5">
    <source>
        <dbReference type="PROSITE" id="PS50977"/>
    </source>
</evidence>
<sequence>MSTPTDRRTRIVDSAIDLIATQGIRALTHRALDTALELPAGSTSYYFRTKRALVEAIVDRIQHRSRDDFAAARHEEPESSSPEAIAHGVAHWLDQLLTHRRTHLITRHALIIDLLGDPELHARLTKSLFSHEQAQLLFQALGSHDPDIAAADFLAILEGLVFDRFAGARTHLAPGTPESVTQLAAVLTTHLEAAANHAAS</sequence>
<dbReference type="Proteomes" id="UP000586827">
    <property type="component" value="Unassembled WGS sequence"/>
</dbReference>
<comment type="caution">
    <text evidence="6">The sequence shown here is derived from an EMBL/GenBank/DDBJ whole genome shotgun (WGS) entry which is preliminary data.</text>
</comment>
<gene>
    <name evidence="6" type="ORF">HLB23_27040</name>
</gene>
<evidence type="ECO:0000256" key="3">
    <source>
        <dbReference type="ARBA" id="ARBA00023163"/>
    </source>
</evidence>
<keyword evidence="3" id="KW-0804">Transcription</keyword>
<reference evidence="6 7" key="1">
    <citation type="submission" date="2020-05" db="EMBL/GenBank/DDBJ databases">
        <title>MicrobeNet Type strains.</title>
        <authorList>
            <person name="Nicholson A.C."/>
        </authorList>
    </citation>
    <scope>NUCLEOTIDE SEQUENCE [LARGE SCALE GENOMIC DNA]</scope>
    <source>
        <strain evidence="6 7">JCM 3224</strain>
    </source>
</reference>
<evidence type="ECO:0000256" key="4">
    <source>
        <dbReference type="PROSITE-ProRule" id="PRU00335"/>
    </source>
</evidence>
<dbReference type="Pfam" id="PF00440">
    <property type="entry name" value="TetR_N"/>
    <property type="match status" value="1"/>
</dbReference>
<dbReference type="InterPro" id="IPR001647">
    <property type="entry name" value="HTH_TetR"/>
</dbReference>
<dbReference type="PANTHER" id="PTHR47506:SF6">
    <property type="entry name" value="HTH-TYPE TRANSCRIPTIONAL REPRESSOR NEMR"/>
    <property type="match status" value="1"/>
</dbReference>
<evidence type="ECO:0000313" key="7">
    <source>
        <dbReference type="Proteomes" id="UP000586827"/>
    </source>
</evidence>
<evidence type="ECO:0000313" key="6">
    <source>
        <dbReference type="EMBL" id="NNH73468.1"/>
    </source>
</evidence>